<sequence length="102" mass="11744">MPYLDNPDLSSIDLLTVLRALADPIRLEIVRQLHEQGEATCAELLRNRPKSSMSHHFHVLRESGILQTRVEGLHHYNSLRRKELDLYFPGLMTSILTPRITS</sequence>
<dbReference type="Proteomes" id="UP000677812">
    <property type="component" value="Unassembled WGS sequence"/>
</dbReference>
<dbReference type="CDD" id="cd00090">
    <property type="entry name" value="HTH_ARSR"/>
    <property type="match status" value="1"/>
</dbReference>
<dbReference type="RefSeq" id="WP_068170220.1">
    <property type="nucleotide sequence ID" value="NZ_JAGRQH010000005.1"/>
</dbReference>
<protein>
    <submittedName>
        <fullName evidence="5">Helix-turn-helix transcriptional regulator</fullName>
    </submittedName>
</protein>
<dbReference type="Gene3D" id="1.10.10.10">
    <property type="entry name" value="Winged helix-like DNA-binding domain superfamily/Winged helix DNA-binding domain"/>
    <property type="match status" value="1"/>
</dbReference>
<dbReference type="InterPro" id="IPR036390">
    <property type="entry name" value="WH_DNA-bd_sf"/>
</dbReference>
<dbReference type="PROSITE" id="PS50987">
    <property type="entry name" value="HTH_ARSR_2"/>
    <property type="match status" value="1"/>
</dbReference>
<dbReference type="Pfam" id="PF12840">
    <property type="entry name" value="HTH_20"/>
    <property type="match status" value="1"/>
</dbReference>
<dbReference type="EMBL" id="JAGRQH010000005">
    <property type="protein sequence ID" value="MBR0560141.1"/>
    <property type="molecule type" value="Genomic_DNA"/>
</dbReference>
<name>A0ABS5E8A3_9PROT</name>
<keyword evidence="3" id="KW-0804">Transcription</keyword>
<dbReference type="PANTHER" id="PTHR33154">
    <property type="entry name" value="TRANSCRIPTIONAL REGULATOR, ARSR FAMILY"/>
    <property type="match status" value="1"/>
</dbReference>
<keyword evidence="1" id="KW-0805">Transcription regulation</keyword>
<dbReference type="SMART" id="SM00418">
    <property type="entry name" value="HTH_ARSR"/>
    <property type="match status" value="1"/>
</dbReference>
<accession>A0ABS5E8A3</accession>
<evidence type="ECO:0000259" key="4">
    <source>
        <dbReference type="PROSITE" id="PS50987"/>
    </source>
</evidence>
<dbReference type="InterPro" id="IPR036388">
    <property type="entry name" value="WH-like_DNA-bd_sf"/>
</dbReference>
<dbReference type="InterPro" id="IPR011991">
    <property type="entry name" value="ArsR-like_HTH"/>
</dbReference>
<feature type="domain" description="HTH arsR-type" evidence="4">
    <location>
        <begin position="6"/>
        <end position="99"/>
    </location>
</feature>
<dbReference type="PANTHER" id="PTHR33154:SF12">
    <property type="entry name" value="TRANSCRIPTIONAL REGULATORY PROTEIN"/>
    <property type="match status" value="1"/>
</dbReference>
<evidence type="ECO:0000256" key="2">
    <source>
        <dbReference type="ARBA" id="ARBA00023125"/>
    </source>
</evidence>
<reference evidence="5 6" key="1">
    <citation type="submission" date="2021-04" db="EMBL/GenBank/DDBJ databases">
        <title>The complete genome sequence of Neokomagataea sp. TBRC 2177.</title>
        <authorList>
            <person name="Charoenyingcharoen P."/>
            <person name="Yukphan P."/>
        </authorList>
    </citation>
    <scope>NUCLEOTIDE SEQUENCE [LARGE SCALE GENOMIC DNA]</scope>
    <source>
        <strain evidence="5 6">TBRC 2177</strain>
    </source>
</reference>
<evidence type="ECO:0000256" key="1">
    <source>
        <dbReference type="ARBA" id="ARBA00023015"/>
    </source>
</evidence>
<dbReference type="PRINTS" id="PR00778">
    <property type="entry name" value="HTHARSR"/>
</dbReference>
<comment type="caution">
    <text evidence="5">The sequence shown here is derived from an EMBL/GenBank/DDBJ whole genome shotgun (WGS) entry which is preliminary data.</text>
</comment>
<evidence type="ECO:0000256" key="3">
    <source>
        <dbReference type="ARBA" id="ARBA00023163"/>
    </source>
</evidence>
<evidence type="ECO:0000313" key="6">
    <source>
        <dbReference type="Proteomes" id="UP000677812"/>
    </source>
</evidence>
<dbReference type="InterPro" id="IPR001845">
    <property type="entry name" value="HTH_ArsR_DNA-bd_dom"/>
</dbReference>
<dbReference type="SUPFAM" id="SSF46785">
    <property type="entry name" value="Winged helix' DNA-binding domain"/>
    <property type="match status" value="1"/>
</dbReference>
<keyword evidence="2" id="KW-0238">DNA-binding</keyword>
<keyword evidence="6" id="KW-1185">Reference proteome</keyword>
<proteinExistence type="predicted"/>
<evidence type="ECO:0000313" key="5">
    <source>
        <dbReference type="EMBL" id="MBR0560141.1"/>
    </source>
</evidence>
<dbReference type="InterPro" id="IPR051081">
    <property type="entry name" value="HTH_MetalResp_TranReg"/>
</dbReference>
<organism evidence="5 6">
    <name type="scientific">Neokomagataea anthophila</name>
    <dbReference type="NCBI Taxonomy" id="2826925"/>
    <lineage>
        <taxon>Bacteria</taxon>
        <taxon>Pseudomonadati</taxon>
        <taxon>Pseudomonadota</taxon>
        <taxon>Alphaproteobacteria</taxon>
        <taxon>Acetobacterales</taxon>
        <taxon>Acetobacteraceae</taxon>
        <taxon>Neokomagataea</taxon>
    </lineage>
</organism>
<gene>
    <name evidence="5" type="ORF">KB213_08760</name>
</gene>